<evidence type="ECO:0000256" key="10">
    <source>
        <dbReference type="RuleBase" id="RU362068"/>
    </source>
</evidence>
<dbReference type="AlphaFoldDB" id="A0A1H9ZE21"/>
<evidence type="ECO:0000256" key="8">
    <source>
        <dbReference type="ARBA" id="ARBA00032024"/>
    </source>
</evidence>
<dbReference type="SUPFAM" id="SSF51735">
    <property type="entry name" value="NAD(P)-binding Rossmann-fold domains"/>
    <property type="match status" value="1"/>
</dbReference>
<dbReference type="Gene3D" id="3.40.50.720">
    <property type="entry name" value="NAD(P)-binding Rossmann-like Domain"/>
    <property type="match status" value="1"/>
</dbReference>
<dbReference type="UniPathway" id="UPA00028">
    <property type="reaction ID" value="UER00004"/>
</dbReference>
<dbReference type="NCBIfam" id="TIGR00745">
    <property type="entry name" value="apbA_panE"/>
    <property type="match status" value="1"/>
</dbReference>
<dbReference type="InterPro" id="IPR003710">
    <property type="entry name" value="ApbA"/>
</dbReference>
<dbReference type="InterPro" id="IPR013752">
    <property type="entry name" value="KPA_reductase"/>
</dbReference>
<dbReference type="PANTHER" id="PTHR21708">
    <property type="entry name" value="PROBABLE 2-DEHYDROPANTOATE 2-REDUCTASE"/>
    <property type="match status" value="1"/>
</dbReference>
<evidence type="ECO:0000313" key="14">
    <source>
        <dbReference type="Proteomes" id="UP000242642"/>
    </source>
</evidence>
<dbReference type="Proteomes" id="UP000242642">
    <property type="component" value="Unassembled WGS sequence"/>
</dbReference>
<sequence>MNNSQCVIWGAGAMGGTLAAYWIRAGFDVILVDSNQEHVNAINSKGLTISGPIETFSVPAKAYLPEQLAQNFSHSFEHIFLCTKALHTEKACEQLRPFLSPTGVVISVQNGLNEHTIARIVGQQRTLGCFINFGADILEPGHIHYAGRGAVVLGEMDGSISDRAQTILEWMKQFEPNAIVTDRIFSFLWGKLAYGALLFATALTNDSIVDILHHPKYRSVLIALAKEVCAVAKAQDIPLEGFNGFNPDAFTAQAPIELSHASIDDMVAFNRKSAKTHSGIWRDLAIHKRKTEVNEQLGVIIKIASECGINTPLLSALVDGIHLIEDGQPLCASNLENLIRINQI</sequence>
<evidence type="ECO:0000256" key="5">
    <source>
        <dbReference type="ARBA" id="ARBA00022655"/>
    </source>
</evidence>
<evidence type="ECO:0000256" key="9">
    <source>
        <dbReference type="ARBA" id="ARBA00048793"/>
    </source>
</evidence>
<feature type="domain" description="Ketopantoate reductase C-terminal" evidence="12">
    <location>
        <begin position="189"/>
        <end position="324"/>
    </location>
</feature>
<dbReference type="InterPro" id="IPR051402">
    <property type="entry name" value="KPR-Related"/>
</dbReference>
<evidence type="ECO:0000256" key="2">
    <source>
        <dbReference type="ARBA" id="ARBA00007870"/>
    </source>
</evidence>
<dbReference type="SUPFAM" id="SSF48179">
    <property type="entry name" value="6-phosphogluconate dehydrogenase C-terminal domain-like"/>
    <property type="match status" value="1"/>
</dbReference>
<feature type="domain" description="Ketopantoate reductase N-terminal" evidence="11">
    <location>
        <begin position="7"/>
        <end position="157"/>
    </location>
</feature>
<dbReference type="STRING" id="1123402.SAMN02583745_00542"/>
<evidence type="ECO:0000259" key="11">
    <source>
        <dbReference type="Pfam" id="PF02558"/>
    </source>
</evidence>
<dbReference type="EMBL" id="FOHV01000003">
    <property type="protein sequence ID" value="SES79733.1"/>
    <property type="molecule type" value="Genomic_DNA"/>
</dbReference>
<dbReference type="GO" id="GO:0015940">
    <property type="term" value="P:pantothenate biosynthetic process"/>
    <property type="evidence" value="ECO:0007669"/>
    <property type="project" value="UniProtKB-UniPathway"/>
</dbReference>
<comment type="pathway">
    <text evidence="1 10">Cofactor biosynthesis; (R)-pantothenate biosynthesis; (R)-pantoate from 3-methyl-2-oxobutanoate: step 2/2.</text>
</comment>
<dbReference type="OrthoDB" id="6530772at2"/>
<dbReference type="Gene3D" id="1.10.1040.10">
    <property type="entry name" value="N-(1-d-carboxylethyl)-l-norvaline Dehydrogenase, domain 2"/>
    <property type="match status" value="1"/>
</dbReference>
<dbReference type="InterPro" id="IPR036291">
    <property type="entry name" value="NAD(P)-bd_dom_sf"/>
</dbReference>
<keyword evidence="5 10" id="KW-0566">Pantothenate biosynthesis</keyword>
<dbReference type="PANTHER" id="PTHR21708:SF26">
    <property type="entry name" value="2-DEHYDROPANTOATE 2-REDUCTASE"/>
    <property type="match status" value="1"/>
</dbReference>
<dbReference type="GO" id="GO:0005737">
    <property type="term" value="C:cytoplasm"/>
    <property type="evidence" value="ECO:0007669"/>
    <property type="project" value="TreeGrafter"/>
</dbReference>
<dbReference type="RefSeq" id="WP_093317608.1">
    <property type="nucleotide sequence ID" value="NZ_FOHV01000003.1"/>
</dbReference>
<dbReference type="Pfam" id="PF02558">
    <property type="entry name" value="ApbA"/>
    <property type="match status" value="1"/>
</dbReference>
<evidence type="ECO:0000313" key="13">
    <source>
        <dbReference type="EMBL" id="SES79733.1"/>
    </source>
</evidence>
<keyword evidence="6 10" id="KW-0521">NADP</keyword>
<evidence type="ECO:0000256" key="6">
    <source>
        <dbReference type="ARBA" id="ARBA00022857"/>
    </source>
</evidence>
<dbReference type="Pfam" id="PF08546">
    <property type="entry name" value="ApbA_C"/>
    <property type="match status" value="1"/>
</dbReference>
<evidence type="ECO:0000256" key="7">
    <source>
        <dbReference type="ARBA" id="ARBA00023002"/>
    </source>
</evidence>
<comment type="function">
    <text evidence="10">Catalyzes the NADPH-dependent reduction of ketopantoate into pantoic acid.</text>
</comment>
<comment type="catalytic activity">
    <reaction evidence="9 10">
        <text>(R)-pantoate + NADP(+) = 2-dehydropantoate + NADPH + H(+)</text>
        <dbReference type="Rhea" id="RHEA:16233"/>
        <dbReference type="ChEBI" id="CHEBI:11561"/>
        <dbReference type="ChEBI" id="CHEBI:15378"/>
        <dbReference type="ChEBI" id="CHEBI:15980"/>
        <dbReference type="ChEBI" id="CHEBI:57783"/>
        <dbReference type="ChEBI" id="CHEBI:58349"/>
        <dbReference type="EC" id="1.1.1.169"/>
    </reaction>
</comment>
<keyword evidence="7 10" id="KW-0560">Oxidoreductase</keyword>
<evidence type="ECO:0000256" key="4">
    <source>
        <dbReference type="ARBA" id="ARBA00019465"/>
    </source>
</evidence>
<evidence type="ECO:0000256" key="3">
    <source>
        <dbReference type="ARBA" id="ARBA00013014"/>
    </source>
</evidence>
<evidence type="ECO:0000259" key="12">
    <source>
        <dbReference type="Pfam" id="PF08546"/>
    </source>
</evidence>
<evidence type="ECO:0000256" key="1">
    <source>
        <dbReference type="ARBA" id="ARBA00004994"/>
    </source>
</evidence>
<accession>A0A1H9ZE21</accession>
<gene>
    <name evidence="13" type="ORF">SAMN02583745_00542</name>
</gene>
<dbReference type="EC" id="1.1.1.169" evidence="3 10"/>
<protein>
    <recommendedName>
        <fullName evidence="4 10">2-dehydropantoate 2-reductase</fullName>
        <ecNumber evidence="3 10">1.1.1.169</ecNumber>
    </recommendedName>
    <alternativeName>
        <fullName evidence="8 10">Ketopantoate reductase</fullName>
    </alternativeName>
</protein>
<dbReference type="InterPro" id="IPR008927">
    <property type="entry name" value="6-PGluconate_DH-like_C_sf"/>
</dbReference>
<dbReference type="GO" id="GO:0008677">
    <property type="term" value="F:2-dehydropantoate 2-reductase activity"/>
    <property type="evidence" value="ECO:0007669"/>
    <property type="project" value="UniProtKB-EC"/>
</dbReference>
<keyword evidence="14" id="KW-1185">Reference proteome</keyword>
<proteinExistence type="inferred from homology"/>
<name>A0A1H9ZE21_9GAMM</name>
<dbReference type="InterPro" id="IPR013328">
    <property type="entry name" value="6PGD_dom2"/>
</dbReference>
<organism evidence="13 14">
    <name type="scientific">Thorsellia anophelis DSM 18579</name>
    <dbReference type="NCBI Taxonomy" id="1123402"/>
    <lineage>
        <taxon>Bacteria</taxon>
        <taxon>Pseudomonadati</taxon>
        <taxon>Pseudomonadota</taxon>
        <taxon>Gammaproteobacteria</taxon>
        <taxon>Enterobacterales</taxon>
        <taxon>Thorselliaceae</taxon>
        <taxon>Thorsellia</taxon>
    </lineage>
</organism>
<reference evidence="14" key="1">
    <citation type="submission" date="2016-10" db="EMBL/GenBank/DDBJ databases">
        <authorList>
            <person name="Varghese N."/>
            <person name="Submissions S."/>
        </authorList>
    </citation>
    <scope>NUCLEOTIDE SEQUENCE [LARGE SCALE GENOMIC DNA]</scope>
    <source>
        <strain evidence="14">DSM 18579</strain>
    </source>
</reference>
<comment type="similarity">
    <text evidence="2 10">Belongs to the ketopantoate reductase family.</text>
</comment>
<dbReference type="InterPro" id="IPR013332">
    <property type="entry name" value="KPR_N"/>
</dbReference>